<dbReference type="RefSeq" id="WP_097151645.1">
    <property type="nucleotide sequence ID" value="NZ_OBEL01000001.1"/>
</dbReference>
<feature type="domain" description="HTH asnC-type" evidence="4">
    <location>
        <begin position="1"/>
        <end position="56"/>
    </location>
</feature>
<evidence type="ECO:0000256" key="1">
    <source>
        <dbReference type="ARBA" id="ARBA00023015"/>
    </source>
</evidence>
<reference evidence="5 6" key="1">
    <citation type="submission" date="2017-09" db="EMBL/GenBank/DDBJ databases">
        <authorList>
            <person name="Ehlers B."/>
            <person name="Leendertz F.H."/>
        </authorList>
    </citation>
    <scope>NUCLEOTIDE SEQUENCE [LARGE SCALE GENOMIC DNA]</scope>
    <source>
        <strain evidence="5 6">DSM 18289</strain>
    </source>
</reference>
<dbReference type="EMBL" id="OBEL01000001">
    <property type="protein sequence ID" value="SNZ06107.1"/>
    <property type="molecule type" value="Genomic_DNA"/>
</dbReference>
<dbReference type="SUPFAM" id="SSF46785">
    <property type="entry name" value="Winged helix' DNA-binding domain"/>
    <property type="match status" value="1"/>
</dbReference>
<dbReference type="InterPro" id="IPR036388">
    <property type="entry name" value="WH-like_DNA-bd_sf"/>
</dbReference>
<evidence type="ECO:0000313" key="6">
    <source>
        <dbReference type="Proteomes" id="UP000219439"/>
    </source>
</evidence>
<dbReference type="OrthoDB" id="9809462at2"/>
<keyword evidence="3" id="KW-0804">Transcription</keyword>
<protein>
    <submittedName>
        <fullName evidence="5">DNA-binding transcriptional regulator, Lrp family</fullName>
    </submittedName>
</protein>
<evidence type="ECO:0000259" key="4">
    <source>
        <dbReference type="PROSITE" id="PS50956"/>
    </source>
</evidence>
<dbReference type="SUPFAM" id="SSF54909">
    <property type="entry name" value="Dimeric alpha+beta barrel"/>
    <property type="match status" value="1"/>
</dbReference>
<dbReference type="Pfam" id="PF13404">
    <property type="entry name" value="HTH_AsnC-type"/>
    <property type="match status" value="1"/>
</dbReference>
<dbReference type="Proteomes" id="UP000219439">
    <property type="component" value="Unassembled WGS sequence"/>
</dbReference>
<dbReference type="PRINTS" id="PR00033">
    <property type="entry name" value="HTHASNC"/>
</dbReference>
<dbReference type="GO" id="GO:0043200">
    <property type="term" value="P:response to amino acid"/>
    <property type="evidence" value="ECO:0007669"/>
    <property type="project" value="TreeGrafter"/>
</dbReference>
<dbReference type="InterPro" id="IPR036390">
    <property type="entry name" value="WH_DNA-bd_sf"/>
</dbReference>
<dbReference type="InterPro" id="IPR019887">
    <property type="entry name" value="Tscrpt_reg_AsnC/Lrp_C"/>
</dbReference>
<dbReference type="SMART" id="SM00344">
    <property type="entry name" value="HTH_ASNC"/>
    <property type="match status" value="1"/>
</dbReference>
<dbReference type="GO" id="GO:0043565">
    <property type="term" value="F:sequence-specific DNA binding"/>
    <property type="evidence" value="ECO:0007669"/>
    <property type="project" value="InterPro"/>
</dbReference>
<name>A0A285NB04_9HYPH</name>
<dbReference type="PROSITE" id="PS50956">
    <property type="entry name" value="HTH_ASNC_2"/>
    <property type="match status" value="1"/>
</dbReference>
<evidence type="ECO:0000313" key="5">
    <source>
        <dbReference type="EMBL" id="SNZ06107.1"/>
    </source>
</evidence>
<dbReference type="Pfam" id="PF01037">
    <property type="entry name" value="AsnC_trans_reg"/>
    <property type="match status" value="1"/>
</dbReference>
<dbReference type="PANTHER" id="PTHR30154:SF34">
    <property type="entry name" value="TRANSCRIPTIONAL REGULATOR AZLB"/>
    <property type="match status" value="1"/>
</dbReference>
<dbReference type="GO" id="GO:0005829">
    <property type="term" value="C:cytosol"/>
    <property type="evidence" value="ECO:0007669"/>
    <property type="project" value="TreeGrafter"/>
</dbReference>
<gene>
    <name evidence="5" type="ORF">SAMN06265368_0308</name>
</gene>
<dbReference type="PANTHER" id="PTHR30154">
    <property type="entry name" value="LEUCINE-RESPONSIVE REGULATORY PROTEIN"/>
    <property type="match status" value="1"/>
</dbReference>
<organism evidence="5 6">
    <name type="scientific">Cohaesibacter gelatinilyticus</name>
    <dbReference type="NCBI Taxonomy" id="372072"/>
    <lineage>
        <taxon>Bacteria</taxon>
        <taxon>Pseudomonadati</taxon>
        <taxon>Pseudomonadota</taxon>
        <taxon>Alphaproteobacteria</taxon>
        <taxon>Hyphomicrobiales</taxon>
        <taxon>Cohaesibacteraceae</taxon>
    </lineage>
</organism>
<dbReference type="AlphaFoldDB" id="A0A285NB04"/>
<sequence>MDQIDEKLLALLAENSRASIKTLSVNIGLSRTATTERLTKLKQSGAIEAFTIRASPHPHAKHSLLMVKTSEPSCETLQPWFRGMPEIIRMQSLAGDIDIVLEAVTLKEDALHCLRETILSHPAVRDVGIISILKTHFVR</sequence>
<proteinExistence type="predicted"/>
<keyword evidence="2 5" id="KW-0238">DNA-binding</keyword>
<keyword evidence="6" id="KW-1185">Reference proteome</keyword>
<evidence type="ECO:0000256" key="2">
    <source>
        <dbReference type="ARBA" id="ARBA00023125"/>
    </source>
</evidence>
<dbReference type="InterPro" id="IPR000485">
    <property type="entry name" value="AsnC-type_HTH_dom"/>
</dbReference>
<accession>A0A285NB04</accession>
<evidence type="ECO:0000256" key="3">
    <source>
        <dbReference type="ARBA" id="ARBA00023163"/>
    </source>
</evidence>
<dbReference type="Gene3D" id="1.10.10.10">
    <property type="entry name" value="Winged helix-like DNA-binding domain superfamily/Winged helix DNA-binding domain"/>
    <property type="match status" value="1"/>
</dbReference>
<keyword evidence="1" id="KW-0805">Transcription regulation</keyword>
<dbReference type="InterPro" id="IPR019888">
    <property type="entry name" value="Tscrpt_reg_AsnC-like"/>
</dbReference>
<dbReference type="InterPro" id="IPR011008">
    <property type="entry name" value="Dimeric_a/b-barrel"/>
</dbReference>